<feature type="transmembrane region" description="Helical" evidence="1">
    <location>
        <begin position="20"/>
        <end position="36"/>
    </location>
</feature>
<keyword evidence="1" id="KW-1133">Transmembrane helix</keyword>
<comment type="caution">
    <text evidence="2">The sequence shown here is derived from an EMBL/GenBank/DDBJ whole genome shotgun (WGS) entry which is preliminary data.</text>
</comment>
<protein>
    <submittedName>
        <fullName evidence="2">Uncharacterized protein</fullName>
    </submittedName>
</protein>
<proteinExistence type="predicted"/>
<dbReference type="AlphaFoldDB" id="A0AAJ1VG00"/>
<keyword evidence="1" id="KW-0812">Transmembrane</keyword>
<organism evidence="2 3">
    <name type="scientific">Polaribacter sejongensis</name>
    <dbReference type="NCBI Taxonomy" id="985043"/>
    <lineage>
        <taxon>Bacteria</taxon>
        <taxon>Pseudomonadati</taxon>
        <taxon>Bacteroidota</taxon>
        <taxon>Flavobacteriia</taxon>
        <taxon>Flavobacteriales</taxon>
        <taxon>Flavobacteriaceae</taxon>
    </lineage>
</organism>
<gene>
    <name evidence="2" type="ORF">QWY81_04735</name>
</gene>
<sequence>MTTKQKKNSISKKDKNNLRITTLIAVVSFIIFKAIISDWEHFKAGLTGHF</sequence>
<keyword evidence="1" id="KW-0472">Membrane</keyword>
<dbReference type="Proteomes" id="UP001228636">
    <property type="component" value="Unassembled WGS sequence"/>
</dbReference>
<dbReference type="EMBL" id="JAUFQH010000004">
    <property type="protein sequence ID" value="MDN3618759.1"/>
    <property type="molecule type" value="Genomic_DNA"/>
</dbReference>
<evidence type="ECO:0000313" key="3">
    <source>
        <dbReference type="Proteomes" id="UP001228636"/>
    </source>
</evidence>
<evidence type="ECO:0000313" key="2">
    <source>
        <dbReference type="EMBL" id="MDN3618759.1"/>
    </source>
</evidence>
<evidence type="ECO:0000256" key="1">
    <source>
        <dbReference type="SAM" id="Phobius"/>
    </source>
</evidence>
<reference evidence="2 3" key="1">
    <citation type="journal article" date="2014" name="Int. J. Syst. Evol. Microbiol.">
        <title>Complete genome sequence of Corynebacterium casei LMG S-19264T (=DSM 44701T), isolated from a smear-ripened cheese.</title>
        <authorList>
            <consortium name="US DOE Joint Genome Institute (JGI-PGF)"/>
            <person name="Walter F."/>
            <person name="Albersmeier A."/>
            <person name="Kalinowski J."/>
            <person name="Ruckert C."/>
        </authorList>
    </citation>
    <scope>NUCLEOTIDE SEQUENCE [LARGE SCALE GENOMIC DNA]</scope>
    <source>
        <strain evidence="2 3">CECT 8670</strain>
    </source>
</reference>
<accession>A0AAJ1VG00</accession>
<dbReference type="RefSeq" id="WP_165733371.1">
    <property type="nucleotide sequence ID" value="NZ_CP019336.1"/>
</dbReference>
<name>A0AAJ1VG00_9FLAO</name>